<evidence type="ECO:0000313" key="2">
    <source>
        <dbReference type="EMBL" id="ARQ01883.1"/>
    </source>
</evidence>
<evidence type="ECO:0000256" key="1">
    <source>
        <dbReference type="SAM" id="MobiDB-lite"/>
    </source>
</evidence>
<dbReference type="EMBL" id="CP021112">
    <property type="protein sequence ID" value="ARQ01883.1"/>
    <property type="molecule type" value="Genomic_DNA"/>
</dbReference>
<proteinExistence type="predicted"/>
<reference evidence="2 3" key="1">
    <citation type="submission" date="2017-05" db="EMBL/GenBank/DDBJ databases">
        <title>Full genome sequence of Pseudorhodoplanes sinuspersici.</title>
        <authorList>
            <person name="Dastgheib S.M.M."/>
            <person name="Shavandi M."/>
            <person name="Tirandaz H."/>
        </authorList>
    </citation>
    <scope>NUCLEOTIDE SEQUENCE [LARGE SCALE GENOMIC DNA]</scope>
    <source>
        <strain evidence="2 3">RIPI110</strain>
    </source>
</reference>
<name>A0A1W6ZX41_9HYPH</name>
<dbReference type="RefSeq" id="WP_086090278.1">
    <property type="nucleotide sequence ID" value="NZ_CP021112.1"/>
</dbReference>
<gene>
    <name evidence="2" type="ORF">CAK95_24385</name>
</gene>
<organism evidence="2 3">
    <name type="scientific">Pseudorhodoplanes sinuspersici</name>
    <dbReference type="NCBI Taxonomy" id="1235591"/>
    <lineage>
        <taxon>Bacteria</taxon>
        <taxon>Pseudomonadati</taxon>
        <taxon>Pseudomonadota</taxon>
        <taxon>Alphaproteobacteria</taxon>
        <taxon>Hyphomicrobiales</taxon>
        <taxon>Pseudorhodoplanes</taxon>
    </lineage>
</organism>
<dbReference type="AlphaFoldDB" id="A0A1W6ZX41"/>
<dbReference type="KEGG" id="psin:CAK95_24385"/>
<dbReference type="STRING" id="1235591.CAK95_24385"/>
<dbReference type="OrthoDB" id="7586141at2"/>
<keyword evidence="3" id="KW-1185">Reference proteome</keyword>
<dbReference type="Proteomes" id="UP000194137">
    <property type="component" value="Chromosome"/>
</dbReference>
<protein>
    <submittedName>
        <fullName evidence="2">Uncharacterized protein</fullName>
    </submittedName>
</protein>
<accession>A0A1W6ZX41</accession>
<feature type="region of interest" description="Disordered" evidence="1">
    <location>
        <begin position="46"/>
        <end position="68"/>
    </location>
</feature>
<evidence type="ECO:0000313" key="3">
    <source>
        <dbReference type="Proteomes" id="UP000194137"/>
    </source>
</evidence>
<sequence>MGFEGKSMQFRREHNDRAWLAWHSAYLSLFPPKKFPKMEKLMQRDVRQRRREQTPDDMWAIMSSMTQH</sequence>